<sequence length="154" mass="15833">MNRPTGVTVLAILLFIGTAFCALIAVACFVGGAFIGSFIGAAAKQSGAGAAGAGIGAAIGAVVGVVFIFIGALNAVCGFGLWGLKEWGRMLTIILTGIGLVFAVLGLFVSMLHFNLITMFLTLVRMGIAVLVIWYLMQPHVKAAFAPPQAYAAR</sequence>
<evidence type="ECO:0000256" key="1">
    <source>
        <dbReference type="SAM" id="Phobius"/>
    </source>
</evidence>
<organism evidence="2 3">
    <name type="scientific">Koribacter versatilis (strain Ellin345)</name>
    <dbReference type="NCBI Taxonomy" id="204669"/>
    <lineage>
        <taxon>Bacteria</taxon>
        <taxon>Pseudomonadati</taxon>
        <taxon>Acidobacteriota</taxon>
        <taxon>Terriglobia</taxon>
        <taxon>Terriglobales</taxon>
        <taxon>Candidatus Korobacteraceae</taxon>
        <taxon>Candidatus Korobacter</taxon>
    </lineage>
</organism>
<gene>
    <name evidence="2" type="ordered locus">Acid345_1155</name>
</gene>
<name>Q1ISJ2_KORVE</name>
<evidence type="ECO:0000313" key="3">
    <source>
        <dbReference type="Proteomes" id="UP000002432"/>
    </source>
</evidence>
<keyword evidence="1" id="KW-0472">Membrane</keyword>
<dbReference type="PROSITE" id="PS51257">
    <property type="entry name" value="PROKAR_LIPOPROTEIN"/>
    <property type="match status" value="1"/>
</dbReference>
<evidence type="ECO:0008006" key="4">
    <source>
        <dbReference type="Google" id="ProtNLM"/>
    </source>
</evidence>
<evidence type="ECO:0000313" key="2">
    <source>
        <dbReference type="EMBL" id="ABF40158.1"/>
    </source>
</evidence>
<dbReference type="HOGENOM" id="CLU_119855_0_0_0"/>
<proteinExistence type="predicted"/>
<dbReference type="KEGG" id="aba:Acid345_1155"/>
<keyword evidence="1" id="KW-1133">Transmembrane helix</keyword>
<protein>
    <recommendedName>
        <fullName evidence="4">Transmembrane protein</fullName>
    </recommendedName>
</protein>
<feature type="transmembrane region" description="Helical" evidence="1">
    <location>
        <begin position="116"/>
        <end position="137"/>
    </location>
</feature>
<feature type="transmembrane region" description="Helical" evidence="1">
    <location>
        <begin position="7"/>
        <end position="35"/>
    </location>
</feature>
<dbReference type="EnsemblBacteria" id="ABF40158">
    <property type="protein sequence ID" value="ABF40158"/>
    <property type="gene ID" value="Acid345_1155"/>
</dbReference>
<reference evidence="2 3" key="1">
    <citation type="journal article" date="2009" name="Appl. Environ. Microbiol.">
        <title>Three genomes from the phylum Acidobacteria provide insight into the lifestyles of these microorganisms in soils.</title>
        <authorList>
            <person name="Ward N.L."/>
            <person name="Challacombe J.F."/>
            <person name="Janssen P.H."/>
            <person name="Henrissat B."/>
            <person name="Coutinho P.M."/>
            <person name="Wu M."/>
            <person name="Xie G."/>
            <person name="Haft D.H."/>
            <person name="Sait M."/>
            <person name="Badger J."/>
            <person name="Barabote R.D."/>
            <person name="Bradley B."/>
            <person name="Brettin T.S."/>
            <person name="Brinkac L.M."/>
            <person name="Bruce D."/>
            <person name="Creasy T."/>
            <person name="Daugherty S.C."/>
            <person name="Davidsen T.M."/>
            <person name="DeBoy R.T."/>
            <person name="Detter J.C."/>
            <person name="Dodson R.J."/>
            <person name="Durkin A.S."/>
            <person name="Ganapathy A."/>
            <person name="Gwinn-Giglio M."/>
            <person name="Han C.S."/>
            <person name="Khouri H."/>
            <person name="Kiss H."/>
            <person name="Kothari S.P."/>
            <person name="Madupu R."/>
            <person name="Nelson K.E."/>
            <person name="Nelson W.C."/>
            <person name="Paulsen I."/>
            <person name="Penn K."/>
            <person name="Ren Q."/>
            <person name="Rosovitz M.J."/>
            <person name="Selengut J.D."/>
            <person name="Shrivastava S."/>
            <person name="Sullivan S.A."/>
            <person name="Tapia R."/>
            <person name="Thompson L.S."/>
            <person name="Watkins K.L."/>
            <person name="Yang Q."/>
            <person name="Yu C."/>
            <person name="Zafar N."/>
            <person name="Zhou L."/>
            <person name="Kuske C.R."/>
        </authorList>
    </citation>
    <scope>NUCLEOTIDE SEQUENCE [LARGE SCALE GENOMIC DNA]</scope>
    <source>
        <strain evidence="2 3">Ellin345</strain>
    </source>
</reference>
<dbReference type="Proteomes" id="UP000002432">
    <property type="component" value="Chromosome"/>
</dbReference>
<feature type="transmembrane region" description="Helical" evidence="1">
    <location>
        <begin position="55"/>
        <end position="84"/>
    </location>
</feature>
<feature type="transmembrane region" description="Helical" evidence="1">
    <location>
        <begin position="91"/>
        <end position="110"/>
    </location>
</feature>
<dbReference type="EMBL" id="CP000360">
    <property type="protein sequence ID" value="ABF40158.1"/>
    <property type="molecule type" value="Genomic_DNA"/>
</dbReference>
<keyword evidence="1" id="KW-0812">Transmembrane</keyword>
<dbReference type="AlphaFoldDB" id="Q1ISJ2"/>
<accession>Q1ISJ2</accession>
<dbReference type="STRING" id="204669.Acid345_1155"/>
<dbReference type="RefSeq" id="WP_011521960.1">
    <property type="nucleotide sequence ID" value="NC_008009.1"/>
</dbReference>
<keyword evidence="3" id="KW-1185">Reference proteome</keyword>